<proteinExistence type="predicted"/>
<evidence type="ECO:0000313" key="2">
    <source>
        <dbReference type="Proteomes" id="UP001415857"/>
    </source>
</evidence>
<dbReference type="Proteomes" id="UP001415857">
    <property type="component" value="Unassembled WGS sequence"/>
</dbReference>
<evidence type="ECO:0000313" key="1">
    <source>
        <dbReference type="EMBL" id="KAK9275253.1"/>
    </source>
</evidence>
<organism evidence="1 2">
    <name type="scientific">Liquidambar formosana</name>
    <name type="common">Formosan gum</name>
    <dbReference type="NCBI Taxonomy" id="63359"/>
    <lineage>
        <taxon>Eukaryota</taxon>
        <taxon>Viridiplantae</taxon>
        <taxon>Streptophyta</taxon>
        <taxon>Embryophyta</taxon>
        <taxon>Tracheophyta</taxon>
        <taxon>Spermatophyta</taxon>
        <taxon>Magnoliopsida</taxon>
        <taxon>eudicotyledons</taxon>
        <taxon>Gunneridae</taxon>
        <taxon>Pentapetalae</taxon>
        <taxon>Saxifragales</taxon>
        <taxon>Altingiaceae</taxon>
        <taxon>Liquidambar</taxon>
    </lineage>
</organism>
<comment type="caution">
    <text evidence="1">The sequence shown here is derived from an EMBL/GenBank/DDBJ whole genome shotgun (WGS) entry which is preliminary data.</text>
</comment>
<dbReference type="AlphaFoldDB" id="A0AAP0RCN3"/>
<name>A0AAP0RCN3_LIQFO</name>
<dbReference type="EMBL" id="JBBPBK010000011">
    <property type="protein sequence ID" value="KAK9275253.1"/>
    <property type="molecule type" value="Genomic_DNA"/>
</dbReference>
<gene>
    <name evidence="1" type="ORF">L1049_022515</name>
</gene>
<dbReference type="PANTHER" id="PTHR33978">
    <property type="entry name" value="SERINE/THREONINE-KINASE"/>
    <property type="match status" value="1"/>
</dbReference>
<accession>A0AAP0RCN3</accession>
<keyword evidence="2" id="KW-1185">Reference proteome</keyword>
<sequence length="127" mass="14348">MKKTEEEEAVIIWDCGSPLYDSFEIASLGHVIERHMMALPSPSGTKTSTVRSTMSGTGDGCLSAKIEGFHGVGNLNKFVKRNLWKRKMAGEKQAKAKRPKSGFYGLFYIVGFWKRLSYRGEYNNIYK</sequence>
<reference evidence="1 2" key="1">
    <citation type="journal article" date="2024" name="Plant J.">
        <title>Genome sequences and population genomics reveal climatic adaptation and genomic divergence between two closely related sweetgum species.</title>
        <authorList>
            <person name="Xu W.Q."/>
            <person name="Ren C.Q."/>
            <person name="Zhang X.Y."/>
            <person name="Comes H.P."/>
            <person name="Liu X.H."/>
            <person name="Li Y.G."/>
            <person name="Kettle C.J."/>
            <person name="Jalonen R."/>
            <person name="Gaisberger H."/>
            <person name="Ma Y.Z."/>
            <person name="Qiu Y.X."/>
        </authorList>
    </citation>
    <scope>NUCLEOTIDE SEQUENCE [LARGE SCALE GENOMIC DNA]</scope>
    <source>
        <strain evidence="1">Hangzhou</strain>
    </source>
</reference>
<protein>
    <submittedName>
        <fullName evidence="1">Uncharacterized protein</fullName>
    </submittedName>
</protein>
<dbReference type="PANTHER" id="PTHR33978:SF19">
    <property type="match status" value="1"/>
</dbReference>